<dbReference type="EMBL" id="ACCL02000027">
    <property type="protein sequence ID" value="EET58688.1"/>
    <property type="molecule type" value="Genomic_DNA"/>
</dbReference>
<name>C6LL69_9FIRM</name>
<dbReference type="STRING" id="168384.SAMN05660368_02439"/>
<evidence type="ECO:0008006" key="4">
    <source>
        <dbReference type="Google" id="ProtNLM"/>
    </source>
</evidence>
<proteinExistence type="predicted"/>
<gene>
    <name evidence="2" type="ORF">BRYFOR_09416</name>
</gene>
<evidence type="ECO:0000313" key="3">
    <source>
        <dbReference type="Proteomes" id="UP000005561"/>
    </source>
</evidence>
<evidence type="ECO:0000313" key="2">
    <source>
        <dbReference type="EMBL" id="EET58688.1"/>
    </source>
</evidence>
<accession>C6LL69</accession>
<dbReference type="AlphaFoldDB" id="C6LL69"/>
<protein>
    <recommendedName>
        <fullName evidence="4">Lipoprotein</fullName>
    </recommendedName>
</protein>
<feature type="signal peptide" evidence="1">
    <location>
        <begin position="1"/>
        <end position="26"/>
    </location>
</feature>
<evidence type="ECO:0000256" key="1">
    <source>
        <dbReference type="SAM" id="SignalP"/>
    </source>
</evidence>
<organism evidence="2 3">
    <name type="scientific">Marvinbryantia formatexigens DSM 14469</name>
    <dbReference type="NCBI Taxonomy" id="478749"/>
    <lineage>
        <taxon>Bacteria</taxon>
        <taxon>Bacillati</taxon>
        <taxon>Bacillota</taxon>
        <taxon>Clostridia</taxon>
        <taxon>Lachnospirales</taxon>
        <taxon>Lachnospiraceae</taxon>
        <taxon>Marvinbryantia</taxon>
    </lineage>
</organism>
<keyword evidence="3" id="KW-1185">Reference proteome</keyword>
<dbReference type="RefSeq" id="WP_006864168.1">
    <property type="nucleotide sequence ID" value="NZ_ACCL02000027.1"/>
</dbReference>
<sequence>MKRYMFRTTMLLAIILILHGAAACYASSEDNNLQNACVWLTDDGYWFVEDIEAEGILPVKIAEFYNGGEWPVLGRTGERTSVALKFIISGCGGNYAKITEDGNLYFISDISSDFEKGTLYKADLNRIDSDLQTNSIVKIDSDVNCQYGVSKIDSDKGIYLKDSGELRYYEKLLV</sequence>
<comment type="caution">
    <text evidence="2">The sequence shown here is derived from an EMBL/GenBank/DDBJ whole genome shotgun (WGS) entry which is preliminary data.</text>
</comment>
<feature type="chain" id="PRO_5002968395" description="Lipoprotein" evidence="1">
    <location>
        <begin position="27"/>
        <end position="174"/>
    </location>
</feature>
<keyword evidence="1" id="KW-0732">Signal</keyword>
<dbReference type="Proteomes" id="UP000005561">
    <property type="component" value="Unassembled WGS sequence"/>
</dbReference>
<reference evidence="2" key="1">
    <citation type="submission" date="2009-07" db="EMBL/GenBank/DDBJ databases">
        <authorList>
            <person name="Weinstock G."/>
            <person name="Sodergren E."/>
            <person name="Clifton S."/>
            <person name="Fulton L."/>
            <person name="Fulton B."/>
            <person name="Courtney L."/>
            <person name="Fronick C."/>
            <person name="Harrison M."/>
            <person name="Strong C."/>
            <person name="Farmer C."/>
            <person name="Delahaunty K."/>
            <person name="Markovic C."/>
            <person name="Hall O."/>
            <person name="Minx P."/>
            <person name="Tomlinson C."/>
            <person name="Mitreva M."/>
            <person name="Nelson J."/>
            <person name="Hou S."/>
            <person name="Wollam A."/>
            <person name="Pepin K.H."/>
            <person name="Johnson M."/>
            <person name="Bhonagiri V."/>
            <person name="Nash W.E."/>
            <person name="Warren W."/>
            <person name="Chinwalla A."/>
            <person name="Mardis E.R."/>
            <person name="Wilson R.K."/>
        </authorList>
    </citation>
    <scope>NUCLEOTIDE SEQUENCE [LARGE SCALE GENOMIC DNA]</scope>
    <source>
        <strain evidence="2">DSM 14469</strain>
    </source>
</reference>
<dbReference type="PROSITE" id="PS51257">
    <property type="entry name" value="PROKAR_LIPOPROTEIN"/>
    <property type="match status" value="1"/>
</dbReference>